<protein>
    <submittedName>
        <fullName evidence="1 3">Uncharacterized protein</fullName>
    </submittedName>
</protein>
<gene>
    <name evidence="1" type="ORF">GPUH_LOCUS17489</name>
</gene>
<name>A0A183E948_9BILA</name>
<dbReference type="AlphaFoldDB" id="A0A183E948"/>
<organism evidence="3">
    <name type="scientific">Gongylonema pulchrum</name>
    <dbReference type="NCBI Taxonomy" id="637853"/>
    <lineage>
        <taxon>Eukaryota</taxon>
        <taxon>Metazoa</taxon>
        <taxon>Ecdysozoa</taxon>
        <taxon>Nematoda</taxon>
        <taxon>Chromadorea</taxon>
        <taxon>Rhabditida</taxon>
        <taxon>Spirurina</taxon>
        <taxon>Spiruromorpha</taxon>
        <taxon>Spiruroidea</taxon>
        <taxon>Gongylonematidae</taxon>
        <taxon>Gongylonema</taxon>
    </lineage>
</organism>
<dbReference type="EMBL" id="UYRT01085251">
    <property type="protein sequence ID" value="VDN29902.1"/>
    <property type="molecule type" value="Genomic_DNA"/>
</dbReference>
<evidence type="ECO:0000313" key="1">
    <source>
        <dbReference type="EMBL" id="VDN29902.1"/>
    </source>
</evidence>
<reference evidence="1 2" key="2">
    <citation type="submission" date="2018-11" db="EMBL/GenBank/DDBJ databases">
        <authorList>
            <consortium name="Pathogen Informatics"/>
        </authorList>
    </citation>
    <scope>NUCLEOTIDE SEQUENCE [LARGE SCALE GENOMIC DNA]</scope>
</reference>
<dbReference type="Proteomes" id="UP000271098">
    <property type="component" value="Unassembled WGS sequence"/>
</dbReference>
<keyword evidence="2" id="KW-1185">Reference proteome</keyword>
<accession>A0A183E948</accession>
<reference evidence="3" key="1">
    <citation type="submission" date="2016-06" db="UniProtKB">
        <authorList>
            <consortium name="WormBaseParasite"/>
        </authorList>
    </citation>
    <scope>IDENTIFICATION</scope>
</reference>
<dbReference type="WBParaSite" id="GPUH_0001751101-mRNA-1">
    <property type="protein sequence ID" value="GPUH_0001751101-mRNA-1"/>
    <property type="gene ID" value="GPUH_0001751101"/>
</dbReference>
<evidence type="ECO:0000313" key="3">
    <source>
        <dbReference type="WBParaSite" id="GPUH_0001751101-mRNA-1"/>
    </source>
</evidence>
<proteinExistence type="predicted"/>
<evidence type="ECO:0000313" key="2">
    <source>
        <dbReference type="Proteomes" id="UP000271098"/>
    </source>
</evidence>
<sequence>MCSSMKLVSDHSLRRMNSGRTKLLRLNALTFASWKLPLLSTQFNQSLCGGTEYMRNWKYNMSFVRSVNEIEIELNTVVSLKESEFNEEKRRANEILEEFEKDQIAVGRNASSAKAM</sequence>